<accession>A0ABN1G4Z0</accession>
<evidence type="ECO:0000256" key="1">
    <source>
        <dbReference type="ARBA" id="ARBA00008710"/>
    </source>
</evidence>
<dbReference type="Pfam" id="PF04075">
    <property type="entry name" value="F420H2_quin_red"/>
    <property type="match status" value="1"/>
</dbReference>
<dbReference type="InterPro" id="IPR012349">
    <property type="entry name" value="Split_barrel_FMN-bd"/>
</dbReference>
<comment type="similarity">
    <text evidence="1">Belongs to the F420H(2)-dependent quinone reductase family.</text>
</comment>
<name>A0ABN1G4Z0_9ACTN</name>
<evidence type="ECO:0000256" key="2">
    <source>
        <dbReference type="ARBA" id="ARBA00049106"/>
    </source>
</evidence>
<comment type="caution">
    <text evidence="4">The sequence shown here is derived from an EMBL/GenBank/DDBJ whole genome shotgun (WGS) entry which is preliminary data.</text>
</comment>
<dbReference type="InterPro" id="IPR004378">
    <property type="entry name" value="F420H2_quin_Rdtase"/>
</dbReference>
<gene>
    <name evidence="4" type="ORF">GCM10009547_01750</name>
</gene>
<evidence type="ECO:0000313" key="5">
    <source>
        <dbReference type="Proteomes" id="UP001500957"/>
    </source>
</evidence>
<dbReference type="NCBIfam" id="TIGR00026">
    <property type="entry name" value="hi_GC_TIGR00026"/>
    <property type="match status" value="1"/>
</dbReference>
<proteinExistence type="inferred from homology"/>
<reference evidence="4 5" key="1">
    <citation type="journal article" date="2019" name="Int. J. Syst. Evol. Microbiol.">
        <title>The Global Catalogue of Microorganisms (GCM) 10K type strain sequencing project: providing services to taxonomists for standard genome sequencing and annotation.</title>
        <authorList>
            <consortium name="The Broad Institute Genomics Platform"/>
            <consortium name="The Broad Institute Genome Sequencing Center for Infectious Disease"/>
            <person name="Wu L."/>
            <person name="Ma J."/>
        </authorList>
    </citation>
    <scope>NUCLEOTIDE SEQUENCE [LARGE SCALE GENOMIC DNA]</scope>
    <source>
        <strain evidence="4 5">JCM 10671</strain>
    </source>
</reference>
<protein>
    <submittedName>
        <fullName evidence="4">Nitroreductase family deazaflavin-dependent oxidoreductase</fullName>
    </submittedName>
</protein>
<dbReference type="Gene3D" id="2.30.110.10">
    <property type="entry name" value="Electron Transport, Fmn-binding Protein, Chain A"/>
    <property type="match status" value="1"/>
</dbReference>
<keyword evidence="5" id="KW-1185">Reference proteome</keyword>
<dbReference type="EMBL" id="BAAAHE010000002">
    <property type="protein sequence ID" value="GAA0603751.1"/>
    <property type="molecule type" value="Genomic_DNA"/>
</dbReference>
<evidence type="ECO:0000256" key="3">
    <source>
        <dbReference type="SAM" id="MobiDB-lite"/>
    </source>
</evidence>
<comment type="catalytic activity">
    <reaction evidence="2">
        <text>oxidized coenzyme F420-(gamma-L-Glu)(n) + a quinol + H(+) = reduced coenzyme F420-(gamma-L-Glu)(n) + a quinone</text>
        <dbReference type="Rhea" id="RHEA:39663"/>
        <dbReference type="Rhea" id="RHEA-COMP:12939"/>
        <dbReference type="Rhea" id="RHEA-COMP:14378"/>
        <dbReference type="ChEBI" id="CHEBI:15378"/>
        <dbReference type="ChEBI" id="CHEBI:24646"/>
        <dbReference type="ChEBI" id="CHEBI:132124"/>
        <dbReference type="ChEBI" id="CHEBI:133980"/>
        <dbReference type="ChEBI" id="CHEBI:139511"/>
    </reaction>
</comment>
<sequence>MLYPLSYEGGDGQSCHGRVRARRSGGNVGVGVRVSPRMSNSTAAELSPTPWVRDQTEQILRTGTTDGVTVMDRPVVLITTTGAKSGKQRYVPLMRVEHEGRYAMVASKGGAPEHPAWYANVQANPEVALQDGTTVGTYRAREVSGEERAQWWERAVAAYPPYAEYQEKTDRLIPVLVLDPVR</sequence>
<dbReference type="SUPFAM" id="SSF50475">
    <property type="entry name" value="FMN-binding split barrel"/>
    <property type="match status" value="1"/>
</dbReference>
<evidence type="ECO:0000313" key="4">
    <source>
        <dbReference type="EMBL" id="GAA0603751.1"/>
    </source>
</evidence>
<dbReference type="PANTHER" id="PTHR39428">
    <property type="entry name" value="F420H(2)-DEPENDENT QUINONE REDUCTASE RV1261C"/>
    <property type="match status" value="1"/>
</dbReference>
<feature type="region of interest" description="Disordered" evidence="3">
    <location>
        <begin position="1"/>
        <end position="47"/>
    </location>
</feature>
<dbReference type="PANTHER" id="PTHR39428:SF3">
    <property type="entry name" value="DEAZAFLAVIN-DEPENDENT NITROREDUCTASE"/>
    <property type="match status" value="1"/>
</dbReference>
<organism evidence="4 5">
    <name type="scientific">Sporichthya brevicatena</name>
    <dbReference type="NCBI Taxonomy" id="171442"/>
    <lineage>
        <taxon>Bacteria</taxon>
        <taxon>Bacillati</taxon>
        <taxon>Actinomycetota</taxon>
        <taxon>Actinomycetes</taxon>
        <taxon>Sporichthyales</taxon>
        <taxon>Sporichthyaceae</taxon>
        <taxon>Sporichthya</taxon>
    </lineage>
</organism>
<dbReference type="Proteomes" id="UP001500957">
    <property type="component" value="Unassembled WGS sequence"/>
</dbReference>